<evidence type="ECO:0000313" key="1">
    <source>
        <dbReference type="EMBL" id="KKU32669.1"/>
    </source>
</evidence>
<dbReference type="AlphaFoldDB" id="A0A0G1PIQ0"/>
<comment type="caution">
    <text evidence="1">The sequence shown here is derived from an EMBL/GenBank/DDBJ whole genome shotgun (WGS) entry which is preliminary data.</text>
</comment>
<accession>A0A0G1PIQ0</accession>
<protein>
    <submittedName>
        <fullName evidence="1">Uncharacterized protein</fullName>
    </submittedName>
</protein>
<organism evidence="1 2">
    <name type="scientific">Candidatus Collierbacteria bacterium GW2011_GWA2_46_26</name>
    <dbReference type="NCBI Taxonomy" id="1618381"/>
    <lineage>
        <taxon>Bacteria</taxon>
        <taxon>Candidatus Collieribacteriota</taxon>
    </lineage>
</organism>
<sequence length="180" mass="20363">MESPFLDFAHTELAEEALRNYAGRLQSEDGIEANDAMRMAATVMDGAGDREGATVESVQTCMDLLKKPVRGLSSDDNALSRRDEFADSARLRHFLARRNMDLAGFWLKLVEMDPGLGRELGNRMQELVDAGKADELRFGKIFYWKYKEEKELGHPIPDDLMIEILKNVTEGIGSEDYKKM</sequence>
<dbReference type="EMBL" id="LCMI01000008">
    <property type="protein sequence ID" value="KKU32669.1"/>
    <property type="molecule type" value="Genomic_DNA"/>
</dbReference>
<name>A0A0G1PIQ0_9BACT</name>
<evidence type="ECO:0000313" key="2">
    <source>
        <dbReference type="Proteomes" id="UP000034794"/>
    </source>
</evidence>
<gene>
    <name evidence="1" type="ORF">UX47_C0008G0026</name>
</gene>
<proteinExistence type="predicted"/>
<reference evidence="1 2" key="1">
    <citation type="journal article" date="2015" name="Nature">
        <title>rRNA introns, odd ribosomes, and small enigmatic genomes across a large radiation of phyla.</title>
        <authorList>
            <person name="Brown C.T."/>
            <person name="Hug L.A."/>
            <person name="Thomas B.C."/>
            <person name="Sharon I."/>
            <person name="Castelle C.J."/>
            <person name="Singh A."/>
            <person name="Wilkins M.J."/>
            <person name="Williams K.H."/>
            <person name="Banfield J.F."/>
        </authorList>
    </citation>
    <scope>NUCLEOTIDE SEQUENCE [LARGE SCALE GENOMIC DNA]</scope>
</reference>
<dbReference type="Proteomes" id="UP000034794">
    <property type="component" value="Unassembled WGS sequence"/>
</dbReference>